<sequence>MAEGDPVVVNVQVDASALRRELTEAERLSRSFGSALGDALEAGVVRGRSLGDVLRGLGSRLSEIALSAALKPVENAFGSIFSSLTRGALGGISPVGAGGLTAPASLVSGGAGLASVPPAPAVASEGSHASAPTPFAGPITVNISTPDAESFRRSEAQVTAALARAVARGRRGL</sequence>
<dbReference type="OrthoDB" id="8448547at2"/>
<dbReference type="EMBL" id="RYFI01000001">
    <property type="protein sequence ID" value="RXF75450.1"/>
    <property type="molecule type" value="Genomic_DNA"/>
</dbReference>
<evidence type="ECO:0000313" key="1">
    <source>
        <dbReference type="EMBL" id="RXF75450.1"/>
    </source>
</evidence>
<dbReference type="AlphaFoldDB" id="A0A4Q0MNU2"/>
<proteinExistence type="predicted"/>
<keyword evidence="2" id="KW-1185">Reference proteome</keyword>
<protein>
    <submittedName>
        <fullName evidence="1">Phage tail tape measure protein</fullName>
    </submittedName>
</protein>
<name>A0A4Q0MNU2_9HYPH</name>
<comment type="caution">
    <text evidence="1">The sequence shown here is derived from an EMBL/GenBank/DDBJ whole genome shotgun (WGS) entry which is preliminary data.</text>
</comment>
<reference evidence="1 2" key="1">
    <citation type="submission" date="2018-12" db="EMBL/GenBank/DDBJ databases">
        <title>bacterium Hansschlegelia zhihuaiae S113.</title>
        <authorList>
            <person name="He J."/>
        </authorList>
    </citation>
    <scope>NUCLEOTIDE SEQUENCE [LARGE SCALE GENOMIC DNA]</scope>
    <source>
        <strain evidence="1 2">S 113</strain>
    </source>
</reference>
<dbReference type="Proteomes" id="UP000289708">
    <property type="component" value="Unassembled WGS sequence"/>
</dbReference>
<organism evidence="1 2">
    <name type="scientific">Hansschlegelia zhihuaiae</name>
    <dbReference type="NCBI Taxonomy" id="405005"/>
    <lineage>
        <taxon>Bacteria</taxon>
        <taxon>Pseudomonadati</taxon>
        <taxon>Pseudomonadota</taxon>
        <taxon>Alphaproteobacteria</taxon>
        <taxon>Hyphomicrobiales</taxon>
        <taxon>Methylopilaceae</taxon>
        <taxon>Hansschlegelia</taxon>
    </lineage>
</organism>
<dbReference type="RefSeq" id="WP_128775628.1">
    <property type="nucleotide sequence ID" value="NZ_RYFI01000001.1"/>
</dbReference>
<accession>A0A4Q0MNU2</accession>
<evidence type="ECO:0000313" key="2">
    <source>
        <dbReference type="Proteomes" id="UP000289708"/>
    </source>
</evidence>
<gene>
    <name evidence="1" type="ORF">EK403_00910</name>
</gene>